<reference evidence="3" key="1">
    <citation type="submission" date="2021-01" db="EMBL/GenBank/DDBJ databases">
        <authorList>
            <person name="Kaushik A."/>
        </authorList>
    </citation>
    <scope>NUCLEOTIDE SEQUENCE</scope>
    <source>
        <strain evidence="3">AG5</strain>
    </source>
</reference>
<dbReference type="Proteomes" id="UP000663827">
    <property type="component" value="Unassembled WGS sequence"/>
</dbReference>
<feature type="region of interest" description="Disordered" evidence="2">
    <location>
        <begin position="555"/>
        <end position="575"/>
    </location>
</feature>
<feature type="region of interest" description="Disordered" evidence="2">
    <location>
        <begin position="1"/>
        <end position="118"/>
    </location>
</feature>
<dbReference type="AlphaFoldDB" id="A0A8H3DS45"/>
<proteinExistence type="predicted"/>
<feature type="compositionally biased region" description="Polar residues" evidence="2">
    <location>
        <begin position="84"/>
        <end position="93"/>
    </location>
</feature>
<dbReference type="Gene3D" id="2.80.10.50">
    <property type="match status" value="1"/>
</dbReference>
<evidence type="ECO:0000256" key="1">
    <source>
        <dbReference type="SAM" id="Coils"/>
    </source>
</evidence>
<protein>
    <submittedName>
        <fullName evidence="3">Uncharacterized protein</fullName>
    </submittedName>
</protein>
<name>A0A8H3DS45_9AGAM</name>
<keyword evidence="1" id="KW-0175">Coiled coil</keyword>
<feature type="compositionally biased region" description="Basic and acidic residues" evidence="2">
    <location>
        <begin position="34"/>
        <end position="54"/>
    </location>
</feature>
<evidence type="ECO:0000313" key="4">
    <source>
        <dbReference type="Proteomes" id="UP000663827"/>
    </source>
</evidence>
<feature type="compositionally biased region" description="Polar residues" evidence="2">
    <location>
        <begin position="22"/>
        <end position="31"/>
    </location>
</feature>
<organism evidence="3 4">
    <name type="scientific">Rhizoctonia solani</name>
    <dbReference type="NCBI Taxonomy" id="456999"/>
    <lineage>
        <taxon>Eukaryota</taxon>
        <taxon>Fungi</taxon>
        <taxon>Dikarya</taxon>
        <taxon>Basidiomycota</taxon>
        <taxon>Agaricomycotina</taxon>
        <taxon>Agaricomycetes</taxon>
        <taxon>Cantharellales</taxon>
        <taxon>Ceratobasidiaceae</taxon>
        <taxon>Rhizoctonia</taxon>
    </lineage>
</organism>
<feature type="compositionally biased region" description="Polar residues" evidence="2">
    <location>
        <begin position="560"/>
        <end position="575"/>
    </location>
</feature>
<dbReference type="SUPFAM" id="SSF50370">
    <property type="entry name" value="Ricin B-like lectins"/>
    <property type="match status" value="1"/>
</dbReference>
<accession>A0A8H3DS45</accession>
<dbReference type="EMBL" id="CAJNJQ010000444">
    <property type="protein sequence ID" value="CAE7078671.1"/>
    <property type="molecule type" value="Genomic_DNA"/>
</dbReference>
<feature type="coiled-coil region" evidence="1">
    <location>
        <begin position="300"/>
        <end position="327"/>
    </location>
</feature>
<dbReference type="InterPro" id="IPR035992">
    <property type="entry name" value="Ricin_B-like_lectins"/>
</dbReference>
<feature type="region of interest" description="Disordered" evidence="2">
    <location>
        <begin position="164"/>
        <end position="277"/>
    </location>
</feature>
<sequence>MNKRSNAFAPMDTGSPPPMDFTFTNAGQSRGTPAHRDYFSDNQADRSKYIQKLEESDELVSPNSPTPYGQMPPKKLKPGPISRSDLSSSSTNVFKLRAESAPSAQKPATSARLRQEVFKKPHTLAPSFSNLDTATAARFAPSPGLSTGGDAMLKVSNRQMKHVYADSSGASPAPSPFLKSGAEAISDAIRTPGRINTGQRRKSSVHGKSSSLLLSAVEPTPRAPDVVQPEDYLPRATEFPPALVDLPRTETRYQTPARDGAIPTTPSSGKSIREDTGSMHDLRRKCEIYEVDQKFDRDAIASQRQVIEELSSENARIELKTRDLESKYAAEVKEIAQRFDHSHVEFKTPPPPMADKPKDKPSDPPGPAPYANLPKPGTYLIASRAVTANCIEVHPRNEGRAMCSPIEKDSPKRQLWYIQRFGKGYKIKNAMHNVYLSALNSKEGTVVETSPQPTMWNLMRTHDGFAIQYGGEDNVVDLHYGRPEWGSALYMIALDKWSARRWNFVHKSDDVGGEIVETVEDQIDRLNNRIALKDAELAAKDRQIAEQLREIQTLRRDYSGGSSAPNVDSTGNNQR</sequence>
<feature type="region of interest" description="Disordered" evidence="2">
    <location>
        <begin position="340"/>
        <end position="374"/>
    </location>
</feature>
<gene>
    <name evidence="3" type="ORF">RDB_LOCUS21956</name>
</gene>
<evidence type="ECO:0000313" key="3">
    <source>
        <dbReference type="EMBL" id="CAE7078671.1"/>
    </source>
</evidence>
<comment type="caution">
    <text evidence="3">The sequence shown here is derived from an EMBL/GenBank/DDBJ whole genome shotgun (WGS) entry which is preliminary data.</text>
</comment>
<evidence type="ECO:0000256" key="2">
    <source>
        <dbReference type="SAM" id="MobiDB-lite"/>
    </source>
</evidence>